<evidence type="ECO:0000256" key="1">
    <source>
        <dbReference type="ARBA" id="ARBA00004442"/>
    </source>
</evidence>
<feature type="domain" description="Type II/III secretion system secretin-like" evidence="11">
    <location>
        <begin position="494"/>
        <end position="658"/>
    </location>
</feature>
<dbReference type="InterPro" id="IPR005644">
    <property type="entry name" value="NolW-like"/>
</dbReference>
<dbReference type="InterPro" id="IPR038591">
    <property type="entry name" value="NolW-like_sf"/>
</dbReference>
<comment type="caution">
    <text evidence="13">The sequence shown here is derived from an EMBL/GenBank/DDBJ whole genome shotgun (WGS) entry which is preliminary data.</text>
</comment>
<name>A0A395JF17_9GAMM</name>
<evidence type="ECO:0000256" key="3">
    <source>
        <dbReference type="ARBA" id="ARBA00022448"/>
    </source>
</evidence>
<keyword evidence="6" id="KW-0653">Protein transport</keyword>
<dbReference type="OrthoDB" id="9775455at2"/>
<evidence type="ECO:0000256" key="10">
    <source>
        <dbReference type="SAM" id="MobiDB-lite"/>
    </source>
</evidence>
<organism evidence="13 14">
    <name type="scientific">Arenicella xantha</name>
    <dbReference type="NCBI Taxonomy" id="644221"/>
    <lineage>
        <taxon>Bacteria</taxon>
        <taxon>Pseudomonadati</taxon>
        <taxon>Pseudomonadota</taxon>
        <taxon>Gammaproteobacteria</taxon>
        <taxon>Arenicellales</taxon>
        <taxon>Arenicellaceae</taxon>
        <taxon>Arenicella</taxon>
    </lineage>
</organism>
<dbReference type="InterPro" id="IPR004846">
    <property type="entry name" value="T2SS/T3SS_dom"/>
</dbReference>
<comment type="subcellular location">
    <subcellularLocation>
        <location evidence="1 9">Cell outer membrane</location>
    </subcellularLocation>
</comment>
<keyword evidence="14" id="KW-1185">Reference proteome</keyword>
<dbReference type="GO" id="GO:0015628">
    <property type="term" value="P:protein secretion by the type II secretion system"/>
    <property type="evidence" value="ECO:0007669"/>
    <property type="project" value="InterPro"/>
</dbReference>
<sequence length="686" mass="74163">MRASSFTTLRSLNYIKQLGASALRPSLLAFGAIVISGCASSQNSWRGVDNNHFEAAQIPSNQDTSVIMPPNTELANSAQAQVYPAQAVLPATRIDAKSQTAQPPMNLDTLASGDIVLRFVATPVRDVVQIILGDNLGQSFEIDDAVQGAISLDKQTGFQQQDLIPVLETLLASIDAQLVKTNGTYRVTTGSQIALPHQLSNLQLIPLRHIDASEFIKVSANLGASITALPKGNLIAVSGSDQQIEQARRLAKSIDLNWLKGVSIGIYPIHHTNADTLRQEIVGMFGQEIDADTSGALRLVTIERSNSLLVVARHADTIQTVGDWIQRLDQVSHNGNGRFFIYRVQNGRAKDLAELLSQMFTGTASQPTDDRRNDTELNDNNHSPDPSNRFNVIADESTNSIIVSGGPQYYQAVRQAMEQLDSTPMQVLVEARIMELTLSDDLEYGLEWFLNGSRASSNTSASLDFGRAGINATQPGFSYLIERAGQVRAALNGLADDSRLKVLSSPSLMVLNNRTASILVGDEIPVPTRQVVSNISPEAPTVNEIEYRNTGILLTVTPRVNSSGMVTMDISQEVSSVVNNTVSDIDAPTIQQRRVNSTVSIRSGQTVVLGGLIREQDSSGESGVPFLKDIPGLGKLFSTTHNSAQRTELVVLITPQVIVSAADASSVTEEFRQKLIGLKPLPLDRL</sequence>
<keyword evidence="5" id="KW-0732">Signal</keyword>
<evidence type="ECO:0000313" key="13">
    <source>
        <dbReference type="EMBL" id="RBP47148.1"/>
    </source>
</evidence>
<dbReference type="PRINTS" id="PR00811">
    <property type="entry name" value="BCTERIALGSPD"/>
</dbReference>
<dbReference type="InterPro" id="IPR001775">
    <property type="entry name" value="GspD/PilQ"/>
</dbReference>
<evidence type="ECO:0000256" key="5">
    <source>
        <dbReference type="ARBA" id="ARBA00022729"/>
    </source>
</evidence>
<evidence type="ECO:0000256" key="9">
    <source>
        <dbReference type="RuleBase" id="RU004004"/>
    </source>
</evidence>
<dbReference type="GO" id="GO:0015627">
    <property type="term" value="C:type II protein secretion system complex"/>
    <property type="evidence" value="ECO:0007669"/>
    <property type="project" value="InterPro"/>
</dbReference>
<dbReference type="PANTHER" id="PTHR30332:SF25">
    <property type="entry name" value="SECRETIN XPSD"/>
    <property type="match status" value="1"/>
</dbReference>
<dbReference type="Gene3D" id="3.30.1370.120">
    <property type="match status" value="3"/>
</dbReference>
<gene>
    <name evidence="13" type="ORF">DFR28_10920</name>
</gene>
<dbReference type="PANTHER" id="PTHR30332">
    <property type="entry name" value="PROBABLE GENERAL SECRETION PATHWAY PROTEIN D"/>
    <property type="match status" value="1"/>
</dbReference>
<comment type="similarity">
    <text evidence="2">Belongs to the bacterial secretin family. GSP D subfamily.</text>
</comment>
<keyword evidence="3 9" id="KW-0813">Transport</keyword>
<keyword evidence="7" id="KW-0472">Membrane</keyword>
<feature type="compositionally biased region" description="Polar residues" evidence="10">
    <location>
        <begin position="378"/>
        <end position="388"/>
    </location>
</feature>
<keyword evidence="4" id="KW-1134">Transmembrane beta strand</keyword>
<evidence type="ECO:0000256" key="8">
    <source>
        <dbReference type="ARBA" id="ARBA00023237"/>
    </source>
</evidence>
<dbReference type="PRINTS" id="PR01032">
    <property type="entry name" value="PHAGEIV"/>
</dbReference>
<keyword evidence="8" id="KW-0998">Cell outer membrane</keyword>
<dbReference type="EMBL" id="QNRT01000009">
    <property type="protein sequence ID" value="RBP47148.1"/>
    <property type="molecule type" value="Genomic_DNA"/>
</dbReference>
<proteinExistence type="inferred from homology"/>
<reference evidence="13 14" key="1">
    <citation type="submission" date="2018-06" db="EMBL/GenBank/DDBJ databases">
        <title>Genomic Encyclopedia of Type Strains, Phase IV (KMG-IV): sequencing the most valuable type-strain genomes for metagenomic binning, comparative biology and taxonomic classification.</title>
        <authorList>
            <person name="Goeker M."/>
        </authorList>
    </citation>
    <scope>NUCLEOTIDE SEQUENCE [LARGE SCALE GENOMIC DNA]</scope>
    <source>
        <strain evidence="13 14">DSM 24032</strain>
    </source>
</reference>
<dbReference type="NCBIfam" id="TIGR02517">
    <property type="entry name" value="type_II_gspD"/>
    <property type="match status" value="1"/>
</dbReference>
<dbReference type="Pfam" id="PF03958">
    <property type="entry name" value="Secretin_N"/>
    <property type="match status" value="3"/>
</dbReference>
<dbReference type="InterPro" id="IPR050810">
    <property type="entry name" value="Bact_Secretion_Sys_Channel"/>
</dbReference>
<evidence type="ECO:0000256" key="7">
    <source>
        <dbReference type="ARBA" id="ARBA00023136"/>
    </source>
</evidence>
<dbReference type="InParanoid" id="A0A395JF17"/>
<protein>
    <submittedName>
        <fullName evidence="13">Type II secretion system protein D (GspD)</fullName>
    </submittedName>
</protein>
<dbReference type="Gene3D" id="3.55.50.30">
    <property type="match status" value="1"/>
</dbReference>
<feature type="domain" description="NolW-like" evidence="12">
    <location>
        <begin position="340"/>
        <end position="426"/>
    </location>
</feature>
<feature type="domain" description="NolW-like" evidence="12">
    <location>
        <begin position="266"/>
        <end position="330"/>
    </location>
</feature>
<feature type="region of interest" description="Disordered" evidence="10">
    <location>
        <begin position="361"/>
        <end position="388"/>
    </location>
</feature>
<evidence type="ECO:0000256" key="6">
    <source>
        <dbReference type="ARBA" id="ARBA00022927"/>
    </source>
</evidence>
<evidence type="ECO:0000256" key="2">
    <source>
        <dbReference type="ARBA" id="ARBA00006980"/>
    </source>
</evidence>
<evidence type="ECO:0000259" key="12">
    <source>
        <dbReference type="Pfam" id="PF03958"/>
    </source>
</evidence>
<dbReference type="AlphaFoldDB" id="A0A395JF17"/>
<dbReference type="RefSeq" id="WP_113955870.1">
    <property type="nucleotide sequence ID" value="NZ_QNRT01000009.1"/>
</dbReference>
<accession>A0A395JF17</accession>
<dbReference type="Pfam" id="PF00263">
    <property type="entry name" value="Secretin"/>
    <property type="match status" value="1"/>
</dbReference>
<keyword evidence="4" id="KW-0812">Transmembrane</keyword>
<feature type="domain" description="NolW-like" evidence="12">
    <location>
        <begin position="203"/>
        <end position="256"/>
    </location>
</feature>
<evidence type="ECO:0000259" key="11">
    <source>
        <dbReference type="Pfam" id="PF00263"/>
    </source>
</evidence>
<evidence type="ECO:0000256" key="4">
    <source>
        <dbReference type="ARBA" id="ARBA00022452"/>
    </source>
</evidence>
<dbReference type="InterPro" id="IPR013356">
    <property type="entry name" value="T2SS_GspD"/>
</dbReference>
<evidence type="ECO:0000313" key="14">
    <source>
        <dbReference type="Proteomes" id="UP000253083"/>
    </source>
</evidence>
<dbReference type="GO" id="GO:0009279">
    <property type="term" value="C:cell outer membrane"/>
    <property type="evidence" value="ECO:0007669"/>
    <property type="project" value="UniProtKB-SubCell"/>
</dbReference>
<dbReference type="Proteomes" id="UP000253083">
    <property type="component" value="Unassembled WGS sequence"/>
</dbReference>